<gene>
    <name evidence="1" type="ORF">JJN12_06300</name>
</gene>
<evidence type="ECO:0000313" key="1">
    <source>
        <dbReference type="EMBL" id="MBK5897402.1"/>
    </source>
</evidence>
<protein>
    <submittedName>
        <fullName evidence="1">Uncharacterized protein</fullName>
    </submittedName>
</protein>
<organism evidence="1 2">
    <name type="scientific">Catonella massiliensis</name>
    <dbReference type="NCBI Taxonomy" id="2799636"/>
    <lineage>
        <taxon>Bacteria</taxon>
        <taxon>Bacillati</taxon>
        <taxon>Bacillota</taxon>
        <taxon>Clostridia</taxon>
        <taxon>Lachnospirales</taxon>
        <taxon>Lachnospiraceae</taxon>
        <taxon>Catonella</taxon>
    </lineage>
</organism>
<proteinExistence type="predicted"/>
<name>A0ABS1IZU7_9FIRM</name>
<comment type="caution">
    <text evidence="1">The sequence shown here is derived from an EMBL/GenBank/DDBJ whole genome shotgun (WGS) entry which is preliminary data.</text>
</comment>
<dbReference type="Proteomes" id="UP000604730">
    <property type="component" value="Unassembled WGS sequence"/>
</dbReference>
<dbReference type="RefSeq" id="WP_208430422.1">
    <property type="nucleotide sequence ID" value="NZ_JAEPRJ010000001.1"/>
</dbReference>
<keyword evidence="2" id="KW-1185">Reference proteome</keyword>
<dbReference type="EMBL" id="JAEPRJ010000001">
    <property type="protein sequence ID" value="MBK5897402.1"/>
    <property type="molecule type" value="Genomic_DNA"/>
</dbReference>
<accession>A0ABS1IZU7</accession>
<evidence type="ECO:0000313" key="2">
    <source>
        <dbReference type="Proteomes" id="UP000604730"/>
    </source>
</evidence>
<sequence>MVTCANQIPKTEGYGSSQRLGLKAANSRRDYWLTTLTVSVNMVMTKERLINSGFYDLAAAYQSVHVNYLKRCIREPYVKCCERMAVGHRLILASKYKCYESIIYISKQFYTLK</sequence>
<reference evidence="1 2" key="1">
    <citation type="submission" date="2021-01" db="EMBL/GenBank/DDBJ databases">
        <title>Isolation and description of Catonella massiliensis sp. nov., a novel Catonella species, isolated from a stable periodontitis subject.</title>
        <authorList>
            <person name="Antezack A."/>
            <person name="Boxberger M."/>
            <person name="La Scola B."/>
            <person name="Monnet-Corti V."/>
        </authorList>
    </citation>
    <scope>NUCLEOTIDE SEQUENCE [LARGE SCALE GENOMIC DNA]</scope>
    <source>
        <strain evidence="1 2">Marseille-Q4567</strain>
    </source>
</reference>